<keyword evidence="3" id="KW-1185">Reference proteome</keyword>
<reference evidence="2 3" key="1">
    <citation type="submission" date="2019-08" db="EMBL/GenBank/DDBJ databases">
        <title>Complete genome sequence of Terriglobus albidus strain ORNL.</title>
        <authorList>
            <person name="Podar M."/>
        </authorList>
    </citation>
    <scope>NUCLEOTIDE SEQUENCE [LARGE SCALE GENOMIC DNA]</scope>
    <source>
        <strain evidence="2 3">ORNL</strain>
    </source>
</reference>
<accession>A0A5B9EJU0</accession>
<dbReference type="EMBL" id="CP042806">
    <property type="protein sequence ID" value="QEE30687.1"/>
    <property type="molecule type" value="Genomic_DNA"/>
</dbReference>
<feature type="transmembrane region" description="Helical" evidence="1">
    <location>
        <begin position="115"/>
        <end position="136"/>
    </location>
</feature>
<evidence type="ECO:0000256" key="1">
    <source>
        <dbReference type="SAM" id="Phobius"/>
    </source>
</evidence>
<proteinExistence type="predicted"/>
<keyword evidence="1" id="KW-1133">Transmembrane helix</keyword>
<gene>
    <name evidence="2" type="ORF">FTW19_23445</name>
</gene>
<evidence type="ECO:0000313" key="2">
    <source>
        <dbReference type="EMBL" id="QEE30687.1"/>
    </source>
</evidence>
<dbReference type="OrthoDB" id="122427at2"/>
<dbReference type="KEGG" id="talb:FTW19_23445"/>
<dbReference type="Pfam" id="PF20345">
    <property type="entry name" value="DUF6640"/>
    <property type="match status" value="1"/>
</dbReference>
<protein>
    <submittedName>
        <fullName evidence="2">Uncharacterized protein</fullName>
    </submittedName>
</protein>
<dbReference type="Proteomes" id="UP000321820">
    <property type="component" value="Chromosome"/>
</dbReference>
<organism evidence="2 3">
    <name type="scientific">Terriglobus albidus</name>
    <dbReference type="NCBI Taxonomy" id="1592106"/>
    <lineage>
        <taxon>Bacteria</taxon>
        <taxon>Pseudomonadati</taxon>
        <taxon>Acidobacteriota</taxon>
        <taxon>Terriglobia</taxon>
        <taxon>Terriglobales</taxon>
        <taxon>Acidobacteriaceae</taxon>
        <taxon>Terriglobus</taxon>
    </lineage>
</organism>
<evidence type="ECO:0000313" key="3">
    <source>
        <dbReference type="Proteomes" id="UP000321820"/>
    </source>
</evidence>
<dbReference type="AlphaFoldDB" id="A0A5B9EJU0"/>
<keyword evidence="1" id="KW-0472">Membrane</keyword>
<dbReference type="RefSeq" id="WP_147649985.1">
    <property type="nucleotide sequence ID" value="NZ_CP042806.1"/>
</dbReference>
<feature type="transmembrane region" description="Helical" evidence="1">
    <location>
        <begin position="46"/>
        <end position="64"/>
    </location>
</feature>
<feature type="transmembrane region" description="Helical" evidence="1">
    <location>
        <begin position="76"/>
        <end position="95"/>
    </location>
</feature>
<dbReference type="InterPro" id="IPR046580">
    <property type="entry name" value="DUF6640"/>
</dbReference>
<name>A0A5B9EJU0_9BACT</name>
<sequence length="147" mass="16208">MNSTLFSKVLLTFLLVFGSAMSFALDWSKNHLLNPLWHPHAKFHGAVLLFFFAGVAVTGVWLLWRESAEPKVAITAAAALSASYWTPFFFIPYLLPGSSYWAGIPGHEPHFHGMVFYPNLLVIGVFLALTVIAWRIGVGRLEGSMGG</sequence>
<keyword evidence="1" id="KW-0812">Transmembrane</keyword>